<evidence type="ECO:0000259" key="8">
    <source>
        <dbReference type="Pfam" id="PF06155"/>
    </source>
</evidence>
<dbReference type="SUPFAM" id="SSF51197">
    <property type="entry name" value="Clavaminate synthase-like"/>
    <property type="match status" value="1"/>
</dbReference>
<comment type="cofactor">
    <cofactor evidence="1">
        <name>Fe(2+)</name>
        <dbReference type="ChEBI" id="CHEBI:29033"/>
    </cofactor>
</comment>
<evidence type="ECO:0000256" key="6">
    <source>
        <dbReference type="ARBA" id="ARBA00023004"/>
    </source>
</evidence>
<dbReference type="InterPro" id="IPR038492">
    <property type="entry name" value="GBBH-like_N_sf"/>
</dbReference>
<evidence type="ECO:0000256" key="3">
    <source>
        <dbReference type="ARBA" id="ARBA00022723"/>
    </source>
</evidence>
<dbReference type="Pfam" id="PF02668">
    <property type="entry name" value="TauD"/>
    <property type="match status" value="1"/>
</dbReference>
<name>A0AAE8N694_9PEZI</name>
<comment type="caution">
    <text evidence="9">The sequence shown here is derived from an EMBL/GenBank/DDBJ whole genome shotgun (WGS) entry which is preliminary data.</text>
</comment>
<feature type="domain" description="Gamma-butyrobetaine hydroxylase-like N-terminal" evidence="8">
    <location>
        <begin position="76"/>
        <end position="130"/>
    </location>
</feature>
<proteinExistence type="inferred from homology"/>
<gene>
    <name evidence="9" type="ORF">DNG_08797</name>
</gene>
<evidence type="ECO:0000313" key="10">
    <source>
        <dbReference type="Proteomes" id="UP001187682"/>
    </source>
</evidence>
<keyword evidence="6" id="KW-0408">Iron</keyword>
<dbReference type="Gene3D" id="3.30.2020.30">
    <property type="match status" value="1"/>
</dbReference>
<dbReference type="Gene3D" id="3.60.130.10">
    <property type="entry name" value="Clavaminate synthase-like"/>
    <property type="match status" value="1"/>
</dbReference>
<dbReference type="Pfam" id="PF06155">
    <property type="entry name" value="GBBH-like_N"/>
    <property type="match status" value="1"/>
</dbReference>
<dbReference type="Proteomes" id="UP001187682">
    <property type="component" value="Unassembled WGS sequence"/>
</dbReference>
<comment type="similarity">
    <text evidence="2">Belongs to the gamma-BBH/TMLD family.</text>
</comment>
<evidence type="ECO:0000259" key="7">
    <source>
        <dbReference type="Pfam" id="PF02668"/>
    </source>
</evidence>
<dbReference type="EMBL" id="ONZQ02000014">
    <property type="protein sequence ID" value="SPO06108.1"/>
    <property type="molecule type" value="Genomic_DNA"/>
</dbReference>
<dbReference type="PANTHER" id="PTHR10696">
    <property type="entry name" value="GAMMA-BUTYROBETAINE HYDROXYLASE-RELATED"/>
    <property type="match status" value="1"/>
</dbReference>
<protein>
    <recommendedName>
        <fullName evidence="11">Gamma-butyrobetaine dioxygenase</fullName>
    </recommendedName>
</protein>
<dbReference type="InterPro" id="IPR003819">
    <property type="entry name" value="TauD/TfdA-like"/>
</dbReference>
<keyword evidence="5" id="KW-0560">Oxidoreductase</keyword>
<dbReference type="InterPro" id="IPR050411">
    <property type="entry name" value="AlphaKG_dependent_hydroxylases"/>
</dbReference>
<accession>A0AAE8N694</accession>
<evidence type="ECO:0000256" key="1">
    <source>
        <dbReference type="ARBA" id="ARBA00001954"/>
    </source>
</evidence>
<keyword evidence="3" id="KW-0479">Metal-binding</keyword>
<dbReference type="GO" id="GO:0046872">
    <property type="term" value="F:metal ion binding"/>
    <property type="evidence" value="ECO:0007669"/>
    <property type="project" value="UniProtKB-KW"/>
</dbReference>
<dbReference type="GO" id="GO:0016706">
    <property type="term" value="F:2-oxoglutarate-dependent dioxygenase activity"/>
    <property type="evidence" value="ECO:0007669"/>
    <property type="project" value="UniProtKB-ARBA"/>
</dbReference>
<dbReference type="PANTHER" id="PTHR10696:SF25">
    <property type="entry name" value="OXIDOREDUCTASE AIM17-RELATED"/>
    <property type="match status" value="1"/>
</dbReference>
<reference evidence="9" key="1">
    <citation type="submission" date="2018-03" db="EMBL/GenBank/DDBJ databases">
        <authorList>
            <person name="Guldener U."/>
        </authorList>
    </citation>
    <scope>NUCLEOTIDE SEQUENCE</scope>
</reference>
<keyword evidence="4" id="KW-0223">Dioxygenase</keyword>
<evidence type="ECO:0000256" key="5">
    <source>
        <dbReference type="ARBA" id="ARBA00023002"/>
    </source>
</evidence>
<evidence type="ECO:0008006" key="11">
    <source>
        <dbReference type="Google" id="ProtNLM"/>
    </source>
</evidence>
<organism evidence="9 10">
    <name type="scientific">Cephalotrichum gorgonifer</name>
    <dbReference type="NCBI Taxonomy" id="2041049"/>
    <lineage>
        <taxon>Eukaryota</taxon>
        <taxon>Fungi</taxon>
        <taxon>Dikarya</taxon>
        <taxon>Ascomycota</taxon>
        <taxon>Pezizomycotina</taxon>
        <taxon>Sordariomycetes</taxon>
        <taxon>Hypocreomycetidae</taxon>
        <taxon>Microascales</taxon>
        <taxon>Microascaceae</taxon>
        <taxon>Cephalotrichum</taxon>
    </lineage>
</organism>
<evidence type="ECO:0000256" key="4">
    <source>
        <dbReference type="ARBA" id="ARBA00022964"/>
    </source>
</evidence>
<evidence type="ECO:0000256" key="2">
    <source>
        <dbReference type="ARBA" id="ARBA00008654"/>
    </source>
</evidence>
<dbReference type="AlphaFoldDB" id="A0AAE8N694"/>
<evidence type="ECO:0000313" key="9">
    <source>
        <dbReference type="EMBL" id="SPO06108.1"/>
    </source>
</evidence>
<dbReference type="CDD" id="cd00250">
    <property type="entry name" value="CAS_like"/>
    <property type="match status" value="1"/>
</dbReference>
<dbReference type="GO" id="GO:0005739">
    <property type="term" value="C:mitochondrion"/>
    <property type="evidence" value="ECO:0007669"/>
    <property type="project" value="TreeGrafter"/>
</dbReference>
<sequence length="509" mass="56905">MLPRLLARSSRPALRTARRAIPVSTPIIPTCPRSQFTPRLLTTSWHLRNPAVDTAAATAPADAHLAPAPAWLHEKVSTAALWLRDSCRCEICVSPSSGQKSFATTDIPASIQPKTVRVSPSGELAVEWANDIPGAAAQGHASTYSPAYLDSLHFRKVLGEREPSDFTLSDRTIPYRAWNAETLRRHLGGGAEKLEHRDFMSSDDAYWRALFDLEAYGIVFLKNVPRDEGSVAEVGLRIANLQETFYGRTWDVVSKPDAENVAYTNSYLGLHEDMMYLVQPPRIQLLHCMDNSCDGGESIFSDASAAVLEMMNDPLEREGVELLSEYLVRYHYDKHPFSYRQARPVFNVRTDEEGRRELVNVWWSPPFQAPNPPYVSDAGHARHRAWQAAAARFEGILSRGDNVYEVKLEPGECVIFDNRRVLHGRKAFNTGSGERWLRGTYISDEDFTSRMRSADREAVAAYRREKGLEGGEGRKGSDERMAGYGSLGGWLRSPGELPGEALEGKLWRA</sequence>
<dbReference type="InterPro" id="IPR042098">
    <property type="entry name" value="TauD-like_sf"/>
</dbReference>
<keyword evidence="10" id="KW-1185">Reference proteome</keyword>
<dbReference type="InterPro" id="IPR010376">
    <property type="entry name" value="GBBH-like_N"/>
</dbReference>
<feature type="domain" description="TauD/TfdA-like" evidence="7">
    <location>
        <begin position="189"/>
        <end position="441"/>
    </location>
</feature>
<dbReference type="GO" id="GO:0045329">
    <property type="term" value="P:carnitine biosynthetic process"/>
    <property type="evidence" value="ECO:0007669"/>
    <property type="project" value="TreeGrafter"/>
</dbReference>